<dbReference type="AlphaFoldDB" id="A0A5J6MV46"/>
<dbReference type="PROSITE" id="PS51257">
    <property type="entry name" value="PROKAR_LIPOPROTEIN"/>
    <property type="match status" value="1"/>
</dbReference>
<dbReference type="EMBL" id="CP042582">
    <property type="protein sequence ID" value="QEX21064.1"/>
    <property type="molecule type" value="Genomic_DNA"/>
</dbReference>
<sequence>MMRSVASLALVLALGLAGCAQSYQPIVDTKGVDTAKYQQDLYECRQYAEQVSPVGDAATGGLIGAAGGAALGAIVGAFSGGAGTGAAIGAATGGAVGAGAGGVSGVSEQKRIIDNCLRGRGYNVLNN</sequence>
<accession>A0A5J6MV46</accession>
<evidence type="ECO:0000256" key="1">
    <source>
        <dbReference type="SAM" id="SignalP"/>
    </source>
</evidence>
<organism evidence="2 3">
    <name type="scientific">Hypericibacter adhaerens</name>
    <dbReference type="NCBI Taxonomy" id="2602016"/>
    <lineage>
        <taxon>Bacteria</taxon>
        <taxon>Pseudomonadati</taxon>
        <taxon>Pseudomonadota</taxon>
        <taxon>Alphaproteobacteria</taxon>
        <taxon>Rhodospirillales</taxon>
        <taxon>Dongiaceae</taxon>
        <taxon>Hypericibacter</taxon>
    </lineage>
</organism>
<reference evidence="2 3" key="1">
    <citation type="submission" date="2019-08" db="EMBL/GenBank/DDBJ databases">
        <title>Hyperibacter terrae gen. nov., sp. nov. and Hyperibacter viscosus sp. nov., two new members in the family Rhodospirillaceae isolated from the rhizosphere of Hypericum perforatum.</title>
        <authorList>
            <person name="Noviana Z."/>
        </authorList>
    </citation>
    <scope>NUCLEOTIDE SEQUENCE [LARGE SCALE GENOMIC DNA]</scope>
    <source>
        <strain evidence="2 3">R5959</strain>
    </source>
</reference>
<gene>
    <name evidence="2" type="ORF">FRZ61_09850</name>
</gene>
<proteinExistence type="predicted"/>
<evidence type="ECO:0000313" key="3">
    <source>
        <dbReference type="Proteomes" id="UP000325797"/>
    </source>
</evidence>
<keyword evidence="3" id="KW-1185">Reference proteome</keyword>
<dbReference type="KEGG" id="hadh:FRZ61_09850"/>
<protein>
    <recommendedName>
        <fullName evidence="4">Glycine-zipper-containing OmpA-like membrane domain-containing protein</fullName>
    </recommendedName>
</protein>
<keyword evidence="1" id="KW-0732">Signal</keyword>
<feature type="chain" id="PRO_5023803621" description="Glycine-zipper-containing OmpA-like membrane domain-containing protein" evidence="1">
    <location>
        <begin position="23"/>
        <end position="127"/>
    </location>
</feature>
<dbReference type="RefSeq" id="WP_225309118.1">
    <property type="nucleotide sequence ID" value="NZ_CP042582.1"/>
</dbReference>
<name>A0A5J6MV46_9PROT</name>
<evidence type="ECO:0008006" key="4">
    <source>
        <dbReference type="Google" id="ProtNLM"/>
    </source>
</evidence>
<dbReference type="Proteomes" id="UP000325797">
    <property type="component" value="Chromosome"/>
</dbReference>
<feature type="signal peptide" evidence="1">
    <location>
        <begin position="1"/>
        <end position="22"/>
    </location>
</feature>
<evidence type="ECO:0000313" key="2">
    <source>
        <dbReference type="EMBL" id="QEX21064.1"/>
    </source>
</evidence>